<reference evidence="1 2" key="1">
    <citation type="submission" date="2017-11" db="EMBL/GenBank/DDBJ databases">
        <title>De-novo sequencing of pomegranate (Punica granatum L.) genome.</title>
        <authorList>
            <person name="Akparov Z."/>
            <person name="Amiraslanov A."/>
            <person name="Hajiyeva S."/>
            <person name="Abbasov M."/>
            <person name="Kaur K."/>
            <person name="Hamwieh A."/>
            <person name="Solovyev V."/>
            <person name="Salamov A."/>
            <person name="Braich B."/>
            <person name="Kosarev P."/>
            <person name="Mahmoud A."/>
            <person name="Hajiyev E."/>
            <person name="Babayeva S."/>
            <person name="Izzatullayeva V."/>
            <person name="Mammadov A."/>
            <person name="Mammadov A."/>
            <person name="Sharifova S."/>
            <person name="Ojaghi J."/>
            <person name="Eynullazada K."/>
            <person name="Bayramov B."/>
            <person name="Abdulazimova A."/>
            <person name="Shahmuradov I."/>
        </authorList>
    </citation>
    <scope>NUCLEOTIDE SEQUENCE [LARGE SCALE GENOMIC DNA]</scope>
    <source>
        <strain evidence="2">cv. AG2017</strain>
        <tissue evidence="1">Leaf</tissue>
    </source>
</reference>
<dbReference type="Proteomes" id="UP000233551">
    <property type="component" value="Unassembled WGS sequence"/>
</dbReference>
<evidence type="ECO:0000313" key="1">
    <source>
        <dbReference type="EMBL" id="PKI50600.1"/>
    </source>
</evidence>
<name>A0A2I0J3T0_PUNGR</name>
<sequence length="62" mass="6836">MTEIDKEIERKLRRSSSEMVLDGCASGRGAELELETIVAALLVVDRGGIENGNDLRKEGEKF</sequence>
<dbReference type="AlphaFoldDB" id="A0A2I0J3T0"/>
<organism evidence="1 2">
    <name type="scientific">Punica granatum</name>
    <name type="common">Pomegranate</name>
    <dbReference type="NCBI Taxonomy" id="22663"/>
    <lineage>
        <taxon>Eukaryota</taxon>
        <taxon>Viridiplantae</taxon>
        <taxon>Streptophyta</taxon>
        <taxon>Embryophyta</taxon>
        <taxon>Tracheophyta</taxon>
        <taxon>Spermatophyta</taxon>
        <taxon>Magnoliopsida</taxon>
        <taxon>eudicotyledons</taxon>
        <taxon>Gunneridae</taxon>
        <taxon>Pentapetalae</taxon>
        <taxon>rosids</taxon>
        <taxon>malvids</taxon>
        <taxon>Myrtales</taxon>
        <taxon>Lythraceae</taxon>
        <taxon>Punica</taxon>
    </lineage>
</organism>
<gene>
    <name evidence="1" type="ORF">CRG98_028987</name>
</gene>
<evidence type="ECO:0000313" key="2">
    <source>
        <dbReference type="Proteomes" id="UP000233551"/>
    </source>
</evidence>
<proteinExistence type="predicted"/>
<comment type="caution">
    <text evidence="1">The sequence shown here is derived from an EMBL/GenBank/DDBJ whole genome shotgun (WGS) entry which is preliminary data.</text>
</comment>
<keyword evidence="2" id="KW-1185">Reference proteome</keyword>
<protein>
    <submittedName>
        <fullName evidence="1">Uncharacterized protein</fullName>
    </submittedName>
</protein>
<accession>A0A2I0J3T0</accession>
<dbReference type="EMBL" id="PGOL01002093">
    <property type="protein sequence ID" value="PKI50600.1"/>
    <property type="molecule type" value="Genomic_DNA"/>
</dbReference>